<dbReference type="PANTHER" id="PTHR48435:SF1">
    <property type="entry name" value="POLYPROTEIN"/>
    <property type="match status" value="1"/>
</dbReference>
<sequence length="245" mass="28525">MDQCALKATFAEQYLDLEINPSLIKLWQKEGYVALHFEAVRQPWVAFTTPPKPLPIYDQILEILRKEKRKSSSSPPEESSLITWPPPEKCNPSQNHYSTIPSVQRTEFCMMTSQEEFPPLEKRTTPITRVEIKPFVTKTEVTTDGRMKALSQAEEVLNWLTENALAQNTWLKEINQKIEKMHISMDQDIKLLSTKLQTYHQELKAKIGQLEKEISEVKEIHKLSMDIINKQRSLDKAKEQYEELV</sequence>
<dbReference type="EMBL" id="KQ483583">
    <property type="protein sequence ID" value="KYP45651.1"/>
    <property type="molecule type" value="Genomic_DNA"/>
</dbReference>
<dbReference type="PANTHER" id="PTHR48435">
    <property type="entry name" value="POLYPROTEIN"/>
    <property type="match status" value="1"/>
</dbReference>
<evidence type="ECO:0000256" key="2">
    <source>
        <dbReference type="SAM" id="MobiDB-lite"/>
    </source>
</evidence>
<keyword evidence="4" id="KW-1185">Reference proteome</keyword>
<proteinExistence type="predicted"/>
<evidence type="ECO:0000313" key="3">
    <source>
        <dbReference type="EMBL" id="KYP45651.1"/>
    </source>
</evidence>
<name>A0A151RSZ7_CAJCA</name>
<evidence type="ECO:0000313" key="4">
    <source>
        <dbReference type="Proteomes" id="UP000075243"/>
    </source>
</evidence>
<dbReference type="InterPro" id="IPR053098">
    <property type="entry name" value="Petuviruses_polyprotein"/>
</dbReference>
<keyword evidence="1" id="KW-0175">Coiled coil</keyword>
<dbReference type="AlphaFoldDB" id="A0A151RSZ7"/>
<evidence type="ECO:0000256" key="1">
    <source>
        <dbReference type="SAM" id="Coils"/>
    </source>
</evidence>
<feature type="coiled-coil region" evidence="1">
    <location>
        <begin position="200"/>
        <end position="240"/>
    </location>
</feature>
<protein>
    <submittedName>
        <fullName evidence="3">Uncharacterized protein</fullName>
    </submittedName>
</protein>
<organism evidence="3 4">
    <name type="scientific">Cajanus cajan</name>
    <name type="common">Pigeon pea</name>
    <name type="synonym">Cajanus indicus</name>
    <dbReference type="NCBI Taxonomy" id="3821"/>
    <lineage>
        <taxon>Eukaryota</taxon>
        <taxon>Viridiplantae</taxon>
        <taxon>Streptophyta</taxon>
        <taxon>Embryophyta</taxon>
        <taxon>Tracheophyta</taxon>
        <taxon>Spermatophyta</taxon>
        <taxon>Magnoliopsida</taxon>
        <taxon>eudicotyledons</taxon>
        <taxon>Gunneridae</taxon>
        <taxon>Pentapetalae</taxon>
        <taxon>rosids</taxon>
        <taxon>fabids</taxon>
        <taxon>Fabales</taxon>
        <taxon>Fabaceae</taxon>
        <taxon>Papilionoideae</taxon>
        <taxon>50 kb inversion clade</taxon>
        <taxon>NPAAA clade</taxon>
        <taxon>indigoferoid/millettioid clade</taxon>
        <taxon>Phaseoleae</taxon>
        <taxon>Cajanus</taxon>
    </lineage>
</organism>
<reference evidence="3" key="1">
    <citation type="journal article" date="2012" name="Nat. Biotechnol.">
        <title>Draft genome sequence of pigeonpea (Cajanus cajan), an orphan legume crop of resource-poor farmers.</title>
        <authorList>
            <person name="Varshney R.K."/>
            <person name="Chen W."/>
            <person name="Li Y."/>
            <person name="Bharti A.K."/>
            <person name="Saxena R.K."/>
            <person name="Schlueter J.A."/>
            <person name="Donoghue M.T."/>
            <person name="Azam S."/>
            <person name="Fan G."/>
            <person name="Whaley A.M."/>
            <person name="Farmer A.D."/>
            <person name="Sheridan J."/>
            <person name="Iwata A."/>
            <person name="Tuteja R."/>
            <person name="Penmetsa R.V."/>
            <person name="Wu W."/>
            <person name="Upadhyaya H.D."/>
            <person name="Yang S.P."/>
            <person name="Shah T."/>
            <person name="Saxena K.B."/>
            <person name="Michael T."/>
            <person name="McCombie W.R."/>
            <person name="Yang B."/>
            <person name="Zhang G."/>
            <person name="Yang H."/>
            <person name="Wang J."/>
            <person name="Spillane C."/>
            <person name="Cook D.R."/>
            <person name="May G.D."/>
            <person name="Xu X."/>
            <person name="Jackson S.A."/>
        </authorList>
    </citation>
    <scope>NUCLEOTIDE SEQUENCE [LARGE SCALE GENOMIC DNA]</scope>
</reference>
<feature type="region of interest" description="Disordered" evidence="2">
    <location>
        <begin position="67"/>
        <end position="94"/>
    </location>
</feature>
<dbReference type="Gramene" id="C.cajan_29844.t">
    <property type="protein sequence ID" value="C.cajan_29844.t"/>
    <property type="gene ID" value="C.cajan_29844"/>
</dbReference>
<gene>
    <name evidence="3" type="ORF">KK1_032765</name>
</gene>
<dbReference type="Proteomes" id="UP000075243">
    <property type="component" value="Unassembled WGS sequence"/>
</dbReference>
<accession>A0A151RSZ7</accession>